<feature type="non-terminal residue" evidence="8">
    <location>
        <position position="271"/>
    </location>
</feature>
<dbReference type="Gene3D" id="3.40.1810.10">
    <property type="entry name" value="Transcription factor, MADS-box"/>
    <property type="match status" value="1"/>
</dbReference>
<dbReference type="GO" id="GO:0046983">
    <property type="term" value="F:protein dimerization activity"/>
    <property type="evidence" value="ECO:0007669"/>
    <property type="project" value="InterPro"/>
</dbReference>
<dbReference type="InterPro" id="IPR033896">
    <property type="entry name" value="MEF2-like_N"/>
</dbReference>
<keyword evidence="5" id="KW-0539">Nucleus</keyword>
<keyword evidence="4" id="KW-0804">Transcription</keyword>
<accession>A0A6A4KKM2</accession>
<comment type="subcellular location">
    <subcellularLocation>
        <location evidence="1">Nucleus</location>
    </subcellularLocation>
</comment>
<dbReference type="GO" id="GO:0045944">
    <property type="term" value="P:positive regulation of transcription by RNA polymerase II"/>
    <property type="evidence" value="ECO:0007669"/>
    <property type="project" value="InterPro"/>
</dbReference>
<evidence type="ECO:0000256" key="6">
    <source>
        <dbReference type="ARBA" id="ARBA00037260"/>
    </source>
</evidence>
<evidence type="ECO:0000256" key="2">
    <source>
        <dbReference type="ARBA" id="ARBA00023015"/>
    </source>
</evidence>
<evidence type="ECO:0000313" key="8">
    <source>
        <dbReference type="EMBL" id="KAE9448406.1"/>
    </source>
</evidence>
<organism evidence="8 9">
    <name type="scientific">Rhododendron williamsianum</name>
    <dbReference type="NCBI Taxonomy" id="262921"/>
    <lineage>
        <taxon>Eukaryota</taxon>
        <taxon>Viridiplantae</taxon>
        <taxon>Streptophyta</taxon>
        <taxon>Embryophyta</taxon>
        <taxon>Tracheophyta</taxon>
        <taxon>Spermatophyta</taxon>
        <taxon>Magnoliopsida</taxon>
        <taxon>eudicotyledons</taxon>
        <taxon>Gunneridae</taxon>
        <taxon>Pentapetalae</taxon>
        <taxon>asterids</taxon>
        <taxon>Ericales</taxon>
        <taxon>Ericaceae</taxon>
        <taxon>Ericoideae</taxon>
        <taxon>Rhodoreae</taxon>
        <taxon>Rhododendron</taxon>
    </lineage>
</organism>
<evidence type="ECO:0000313" key="9">
    <source>
        <dbReference type="Proteomes" id="UP000428333"/>
    </source>
</evidence>
<keyword evidence="9" id="KW-1185">Reference proteome</keyword>
<evidence type="ECO:0000259" key="7">
    <source>
        <dbReference type="PROSITE" id="PS50066"/>
    </source>
</evidence>
<keyword evidence="2" id="KW-0805">Transcription regulation</keyword>
<dbReference type="EMBL" id="QEFC01003424">
    <property type="protein sequence ID" value="KAE9448406.1"/>
    <property type="molecule type" value="Genomic_DNA"/>
</dbReference>
<protein>
    <recommendedName>
        <fullName evidence="7">MADS-box domain-containing protein</fullName>
    </recommendedName>
</protein>
<dbReference type="InterPro" id="IPR002100">
    <property type="entry name" value="TF_MADSbox"/>
</dbReference>
<dbReference type="GO" id="GO:0005634">
    <property type="term" value="C:nucleus"/>
    <property type="evidence" value="ECO:0007669"/>
    <property type="project" value="UniProtKB-SubCell"/>
</dbReference>
<feature type="non-terminal residue" evidence="8">
    <location>
        <position position="1"/>
    </location>
</feature>
<dbReference type="PRINTS" id="PR00404">
    <property type="entry name" value="MADSDOMAIN"/>
</dbReference>
<dbReference type="GO" id="GO:0000977">
    <property type="term" value="F:RNA polymerase II transcription regulatory region sequence-specific DNA binding"/>
    <property type="evidence" value="ECO:0007669"/>
    <property type="project" value="InterPro"/>
</dbReference>
<name>A0A6A4KKM2_9ERIC</name>
<proteinExistence type="predicted"/>
<dbReference type="SUPFAM" id="SSF55455">
    <property type="entry name" value="SRF-like"/>
    <property type="match status" value="1"/>
</dbReference>
<dbReference type="CDD" id="cd00265">
    <property type="entry name" value="MADS_MEF2_like"/>
    <property type="match status" value="1"/>
</dbReference>
<dbReference type="AlphaFoldDB" id="A0A6A4KKM2"/>
<dbReference type="PANTHER" id="PTHR48019">
    <property type="entry name" value="SERUM RESPONSE FACTOR HOMOLOG"/>
    <property type="match status" value="1"/>
</dbReference>
<reference evidence="8 9" key="1">
    <citation type="journal article" date="2019" name="Genome Biol. Evol.">
        <title>The Rhododendron genome and chromosomal organization provide insight into shared whole-genome duplications across the heath family (Ericaceae).</title>
        <authorList>
            <person name="Soza V.L."/>
            <person name="Lindsley D."/>
            <person name="Waalkes A."/>
            <person name="Ramage E."/>
            <person name="Patwardhan R.P."/>
            <person name="Burton J.N."/>
            <person name="Adey A."/>
            <person name="Kumar A."/>
            <person name="Qiu R."/>
            <person name="Shendure J."/>
            <person name="Hall B."/>
        </authorList>
    </citation>
    <scope>NUCLEOTIDE SEQUENCE [LARGE SCALE GENOMIC DNA]</scope>
    <source>
        <strain evidence="8">RSF 1966-606</strain>
    </source>
</reference>
<sequence>MGRGKIEIKRIDDTTSRQVTFSKRRNGLLKKAKELSILCDAEVGVIVFSSTGRLYEFASTSMRSIVERYNKEQEDYQLMSPTSEAKLSIYEDSTCCLFPLIYNLWNIPNRCMDKDFDFLILIVLAKGSRNLKARAEILGRKPKDQLLTDEIQELNRQGVIIHQENMKLYKEVNVLQKENAELQKKVYGENDNNSHKKSSMQPHGFSTGYELDGPRDLQLCQPQKRDYETPENATNLRYDLVSKALSFGIEAMKFLENELIAGYNTWDQALR</sequence>
<dbReference type="Proteomes" id="UP000428333">
    <property type="component" value="Linkage Group LG12"/>
</dbReference>
<dbReference type="InterPro" id="IPR036879">
    <property type="entry name" value="TF_MADSbox_sf"/>
</dbReference>
<evidence type="ECO:0000256" key="3">
    <source>
        <dbReference type="ARBA" id="ARBA00023125"/>
    </source>
</evidence>
<dbReference type="FunFam" id="3.40.1810.10:FF:000003">
    <property type="entry name" value="MADS-box transcription factor MADS-MC"/>
    <property type="match status" value="1"/>
</dbReference>
<keyword evidence="3" id="KW-0238">DNA-binding</keyword>
<evidence type="ECO:0000256" key="1">
    <source>
        <dbReference type="ARBA" id="ARBA00004123"/>
    </source>
</evidence>
<evidence type="ECO:0000256" key="4">
    <source>
        <dbReference type="ARBA" id="ARBA00023163"/>
    </source>
</evidence>
<dbReference type="InterPro" id="IPR050142">
    <property type="entry name" value="MADS-box/MEF2_TF"/>
</dbReference>
<feature type="domain" description="MADS-box" evidence="7">
    <location>
        <begin position="1"/>
        <end position="61"/>
    </location>
</feature>
<dbReference type="PROSITE" id="PS50066">
    <property type="entry name" value="MADS_BOX_2"/>
    <property type="match status" value="1"/>
</dbReference>
<gene>
    <name evidence="8" type="ORF">C3L33_19696</name>
</gene>
<evidence type="ECO:0000256" key="5">
    <source>
        <dbReference type="ARBA" id="ARBA00023242"/>
    </source>
</evidence>
<comment type="caution">
    <text evidence="8">The sequence shown here is derived from an EMBL/GenBank/DDBJ whole genome shotgun (WGS) entry which is preliminary data.</text>
</comment>
<dbReference type="PROSITE" id="PS00350">
    <property type="entry name" value="MADS_BOX_1"/>
    <property type="match status" value="1"/>
</dbReference>
<comment type="function">
    <text evidence="6">Probable transcription factor.</text>
</comment>
<dbReference type="Pfam" id="PF00319">
    <property type="entry name" value="SRF-TF"/>
    <property type="match status" value="1"/>
</dbReference>
<dbReference type="OrthoDB" id="1898716at2759"/>
<dbReference type="SMART" id="SM00432">
    <property type="entry name" value="MADS"/>
    <property type="match status" value="1"/>
</dbReference>